<dbReference type="InterPro" id="IPR018060">
    <property type="entry name" value="HTH_AraC"/>
</dbReference>
<dbReference type="EMBL" id="JAOZEW010000013">
    <property type="protein sequence ID" value="MCV9928566.1"/>
    <property type="molecule type" value="Genomic_DNA"/>
</dbReference>
<dbReference type="GO" id="GO:0003700">
    <property type="term" value="F:DNA-binding transcription factor activity"/>
    <property type="evidence" value="ECO:0007669"/>
    <property type="project" value="InterPro"/>
</dbReference>
<dbReference type="AlphaFoldDB" id="A0A9X2ZH18"/>
<feature type="transmembrane region" description="Helical" evidence="4">
    <location>
        <begin position="6"/>
        <end position="24"/>
    </location>
</feature>
<feature type="transmembrane region" description="Helical" evidence="4">
    <location>
        <begin position="36"/>
        <end position="59"/>
    </location>
</feature>
<dbReference type="Proteomes" id="UP001151079">
    <property type="component" value="Unassembled WGS sequence"/>
</dbReference>
<dbReference type="RefSeq" id="WP_264206678.1">
    <property type="nucleotide sequence ID" value="NZ_JAOZEW010000013.1"/>
</dbReference>
<protein>
    <submittedName>
        <fullName evidence="6">Helix-turn-helix domain-containing protein</fullName>
    </submittedName>
</protein>
<dbReference type="Pfam" id="PF12833">
    <property type="entry name" value="HTH_18"/>
    <property type="match status" value="1"/>
</dbReference>
<sequence length="371" mass="43187">MNIDGLNSLIIILIFGSLILLSFLKISNPLNVNKKANFYFGIFLFLWATFWIDEITVLIDYPKISETVNLLLRFIQFFTPLLFYFSIVNFTTPNYKFGKSDFKYLILPILFLVILLLQTADNQDDLSLFRLISILLMLVQSLFYAIASYLKIRKHQKNILLFSSNANEIDLSWLEYIILSILVMSIIISVYNIFFYSLSLNIFINSTSLIIILFIAYYSLKQKEIFPFDKKQLSEIIAINEQEELIEIKRKVVSDGELIQLKMQLNKLMLEQKPYLDSELNLIKLAKLVNSTPHQISYAINSGFNENFFQFINKYRVEEAKELLVKKEMNNYSILGIAYESGFNSKTSFNNTFKKITNQTPSEFKKNSSGL</sequence>
<dbReference type="InterPro" id="IPR009057">
    <property type="entry name" value="Homeodomain-like_sf"/>
</dbReference>
<evidence type="ECO:0000256" key="1">
    <source>
        <dbReference type="ARBA" id="ARBA00023015"/>
    </source>
</evidence>
<evidence type="ECO:0000313" key="6">
    <source>
        <dbReference type="EMBL" id="MCV9928566.1"/>
    </source>
</evidence>
<keyword evidence="7" id="KW-1185">Reference proteome</keyword>
<proteinExistence type="predicted"/>
<dbReference type="PANTHER" id="PTHR43280:SF29">
    <property type="entry name" value="ARAC-FAMILY TRANSCRIPTIONAL REGULATOR"/>
    <property type="match status" value="1"/>
</dbReference>
<keyword evidence="4" id="KW-0812">Transmembrane</keyword>
<feature type="transmembrane region" description="Helical" evidence="4">
    <location>
        <begin position="202"/>
        <end position="220"/>
    </location>
</feature>
<reference evidence="6" key="1">
    <citation type="submission" date="2022-10" db="EMBL/GenBank/DDBJ databases">
        <title>Two novel species of Flavobacterium.</title>
        <authorList>
            <person name="Liu Q."/>
            <person name="Xin Y.-H."/>
        </authorList>
    </citation>
    <scope>NUCLEOTIDE SEQUENCE</scope>
    <source>
        <strain evidence="6">LS1R49</strain>
    </source>
</reference>
<gene>
    <name evidence="6" type="ORF">OIU83_12935</name>
</gene>
<dbReference type="PROSITE" id="PS00041">
    <property type="entry name" value="HTH_ARAC_FAMILY_1"/>
    <property type="match status" value="1"/>
</dbReference>
<keyword evidence="1" id="KW-0805">Transcription regulation</keyword>
<keyword evidence="3" id="KW-0804">Transcription</keyword>
<comment type="caution">
    <text evidence="6">The sequence shown here is derived from an EMBL/GenBank/DDBJ whole genome shotgun (WGS) entry which is preliminary data.</text>
</comment>
<dbReference type="SUPFAM" id="SSF46689">
    <property type="entry name" value="Homeodomain-like"/>
    <property type="match status" value="1"/>
</dbReference>
<dbReference type="SMART" id="SM00342">
    <property type="entry name" value="HTH_ARAC"/>
    <property type="match status" value="1"/>
</dbReference>
<feature type="transmembrane region" description="Helical" evidence="4">
    <location>
        <begin position="71"/>
        <end position="90"/>
    </location>
</feature>
<evidence type="ECO:0000256" key="4">
    <source>
        <dbReference type="SAM" id="Phobius"/>
    </source>
</evidence>
<accession>A0A9X2ZH18</accession>
<keyword evidence="2" id="KW-0238">DNA-binding</keyword>
<feature type="domain" description="HTH araC/xylS-type" evidence="5">
    <location>
        <begin position="266"/>
        <end position="367"/>
    </location>
</feature>
<keyword evidence="4" id="KW-1133">Transmembrane helix</keyword>
<name>A0A9X2ZH18_9FLAO</name>
<evidence type="ECO:0000313" key="7">
    <source>
        <dbReference type="Proteomes" id="UP001151079"/>
    </source>
</evidence>
<organism evidence="6 7">
    <name type="scientific">Flavobacterium shii</name>
    <dbReference type="NCBI Taxonomy" id="2987687"/>
    <lineage>
        <taxon>Bacteria</taxon>
        <taxon>Pseudomonadati</taxon>
        <taxon>Bacteroidota</taxon>
        <taxon>Flavobacteriia</taxon>
        <taxon>Flavobacteriales</taxon>
        <taxon>Flavobacteriaceae</taxon>
        <taxon>Flavobacterium</taxon>
    </lineage>
</organism>
<keyword evidence="4" id="KW-0472">Membrane</keyword>
<dbReference type="PROSITE" id="PS01124">
    <property type="entry name" value="HTH_ARAC_FAMILY_2"/>
    <property type="match status" value="1"/>
</dbReference>
<evidence type="ECO:0000256" key="2">
    <source>
        <dbReference type="ARBA" id="ARBA00023125"/>
    </source>
</evidence>
<feature type="transmembrane region" description="Helical" evidence="4">
    <location>
        <begin position="132"/>
        <end position="152"/>
    </location>
</feature>
<dbReference type="Gene3D" id="1.10.10.60">
    <property type="entry name" value="Homeodomain-like"/>
    <property type="match status" value="1"/>
</dbReference>
<evidence type="ECO:0000259" key="5">
    <source>
        <dbReference type="PROSITE" id="PS01124"/>
    </source>
</evidence>
<feature type="transmembrane region" description="Helical" evidence="4">
    <location>
        <begin position="173"/>
        <end position="196"/>
    </location>
</feature>
<evidence type="ECO:0000256" key="3">
    <source>
        <dbReference type="ARBA" id="ARBA00023163"/>
    </source>
</evidence>
<dbReference type="GO" id="GO:0043565">
    <property type="term" value="F:sequence-specific DNA binding"/>
    <property type="evidence" value="ECO:0007669"/>
    <property type="project" value="InterPro"/>
</dbReference>
<feature type="transmembrane region" description="Helical" evidence="4">
    <location>
        <begin position="102"/>
        <end position="120"/>
    </location>
</feature>
<dbReference type="InterPro" id="IPR018062">
    <property type="entry name" value="HTH_AraC-typ_CS"/>
</dbReference>
<dbReference type="PANTHER" id="PTHR43280">
    <property type="entry name" value="ARAC-FAMILY TRANSCRIPTIONAL REGULATOR"/>
    <property type="match status" value="1"/>
</dbReference>